<dbReference type="EMBL" id="VSSQ01001324">
    <property type="protein sequence ID" value="MPM07337.1"/>
    <property type="molecule type" value="Genomic_DNA"/>
</dbReference>
<name>A0A644WUH8_9ZZZZ</name>
<sequence length="609" mass="69109">MNNSPTHTQDNKVHSFHIPVMGIGFTIDSATRVAPYGIDTVASMLDDELMERLRKKLCSIHNQPYEEIDRNDDDCRARRTTAYLNLLKFIVEKRFDELINSPESVEKYFSLLPPDSELDRRYKEFRQTNPTQELTRQWLKDNLSLGSIDVNIMTKLDKINYLNGERLPSEHNDAHSALRGFANSDLESSIVLSAGMNPSLYGYIQNFSDFFPDEKGYIRKKVTIKVSDYRSAIIQGKFLAKKGIWVSEYRMESGLNCGGHAFATDGFLMGPILEKFKQNREELYQTVFSILQEALAEKKLPVPESLPMRITAQGGVGTADEHNFLLEYYQLDSVGWGSPFLLVPEVTNVDEFTLQKLIEAKEKELYLSNISPLGVQFNNLRGNSKEIEQEERIKSGKPGSPCYKKNLALNVDRSGNNICSGSNTYQAAKIKELDSKNLSPEEYSAEYRKIVEKACICVGLGTSALLVNGLDTSVEGDGVSVCPGPNLAYFSKEMSLREMSDHIYGRTDVISRTDRPHMFINELRMYLDELRQKFESCVSSENPLQGKSIQSFSQNMMEGIEYYAGLVKNMKGRFNILKSQFEIELENAKQSILAILKELEKMRMVLVVI</sequence>
<proteinExistence type="predicted"/>
<organism evidence="1">
    <name type="scientific">bioreactor metagenome</name>
    <dbReference type="NCBI Taxonomy" id="1076179"/>
    <lineage>
        <taxon>unclassified sequences</taxon>
        <taxon>metagenomes</taxon>
        <taxon>ecological metagenomes</taxon>
    </lineage>
</organism>
<evidence type="ECO:0000313" key="1">
    <source>
        <dbReference type="EMBL" id="MPM07337.1"/>
    </source>
</evidence>
<gene>
    <name evidence="1" type="ORF">SDC9_53643</name>
</gene>
<protein>
    <submittedName>
        <fullName evidence="1">Uncharacterized protein</fullName>
    </submittedName>
</protein>
<dbReference type="AlphaFoldDB" id="A0A644WUH8"/>
<comment type="caution">
    <text evidence="1">The sequence shown here is derived from an EMBL/GenBank/DDBJ whole genome shotgun (WGS) entry which is preliminary data.</text>
</comment>
<reference evidence="1" key="1">
    <citation type="submission" date="2019-08" db="EMBL/GenBank/DDBJ databases">
        <authorList>
            <person name="Kucharzyk K."/>
            <person name="Murdoch R.W."/>
            <person name="Higgins S."/>
            <person name="Loffler F."/>
        </authorList>
    </citation>
    <scope>NUCLEOTIDE SEQUENCE</scope>
</reference>
<accession>A0A644WUH8</accession>